<dbReference type="InterPro" id="IPR004869">
    <property type="entry name" value="MMPL_dom"/>
</dbReference>
<feature type="transmembrane region" description="Helical" evidence="7">
    <location>
        <begin position="765"/>
        <end position="787"/>
    </location>
</feature>
<feature type="domain" description="SSD" evidence="8">
    <location>
        <begin position="240"/>
        <end position="368"/>
    </location>
</feature>
<feature type="transmembrane region" description="Helical" evidence="7">
    <location>
        <begin position="344"/>
        <end position="370"/>
    </location>
</feature>
<organism evidence="9 10">
    <name type="scientific">Halanaerobium polyolivorans</name>
    <dbReference type="NCBI Taxonomy" id="2886943"/>
    <lineage>
        <taxon>Bacteria</taxon>
        <taxon>Bacillati</taxon>
        <taxon>Bacillota</taxon>
        <taxon>Clostridia</taxon>
        <taxon>Halanaerobiales</taxon>
        <taxon>Halanaerobiaceae</taxon>
        <taxon>Halanaerobium</taxon>
    </lineage>
</organism>
<dbReference type="InterPro" id="IPR001036">
    <property type="entry name" value="Acrflvin-R"/>
</dbReference>
<feature type="transmembrane region" description="Helical" evidence="7">
    <location>
        <begin position="263"/>
        <end position="284"/>
    </location>
</feature>
<dbReference type="InterPro" id="IPR000731">
    <property type="entry name" value="SSD"/>
</dbReference>
<comment type="caution">
    <text evidence="9">The sequence shown here is derived from an EMBL/GenBank/DDBJ whole genome shotgun (WGS) entry which is preliminary data.</text>
</comment>
<feature type="transmembrane region" description="Helical" evidence="7">
    <location>
        <begin position="793"/>
        <end position="812"/>
    </location>
</feature>
<evidence type="ECO:0000256" key="3">
    <source>
        <dbReference type="ARBA" id="ARBA00022692"/>
    </source>
</evidence>
<dbReference type="AlphaFoldDB" id="A0AAW4WYY2"/>
<feature type="transmembrane region" description="Helical" evidence="7">
    <location>
        <begin position="318"/>
        <end position="338"/>
    </location>
</feature>
<dbReference type="GO" id="GO:0005886">
    <property type="term" value="C:plasma membrane"/>
    <property type="evidence" value="ECO:0007669"/>
    <property type="project" value="UniProtKB-SubCell"/>
</dbReference>
<feature type="region of interest" description="Disordered" evidence="6">
    <location>
        <begin position="516"/>
        <end position="594"/>
    </location>
</feature>
<dbReference type="EMBL" id="JAJFAT010000004">
    <property type="protein sequence ID" value="MCC3144454.1"/>
    <property type="molecule type" value="Genomic_DNA"/>
</dbReference>
<feature type="domain" description="SSD" evidence="8">
    <location>
        <begin position="764"/>
        <end position="890"/>
    </location>
</feature>
<evidence type="ECO:0000256" key="4">
    <source>
        <dbReference type="ARBA" id="ARBA00022989"/>
    </source>
</evidence>
<dbReference type="SUPFAM" id="SSF82866">
    <property type="entry name" value="Multidrug efflux transporter AcrB transmembrane domain"/>
    <property type="match status" value="2"/>
</dbReference>
<dbReference type="PANTHER" id="PTHR33406">
    <property type="entry name" value="MEMBRANE PROTEIN MJ1562-RELATED"/>
    <property type="match status" value="1"/>
</dbReference>
<dbReference type="RefSeq" id="WP_229344229.1">
    <property type="nucleotide sequence ID" value="NZ_JAJFAT010000004.1"/>
</dbReference>
<dbReference type="Gene3D" id="1.20.1640.10">
    <property type="entry name" value="Multidrug efflux transporter AcrB transmembrane domain"/>
    <property type="match status" value="2"/>
</dbReference>
<sequence>MKRILKHNKLIVTVILVITIFFALQLPKIEINNDIEVFLPDDHVSKVTTEEIEEIFGENDGVVTAVKFQEGSIFDYHNLSRIENMTKDLENIAEVDEVTSLTNVEFIEGTAEGMLVEDLVPELPRTESEKYQIKENLLSWDLYKNNLYSDDFQATQILITLNEGLSTEEENAAYYKIEEVTEEHNNRGLESYISGATAINVRMGDSMLEDIQYLIPFIILVLILTLYIFFRKILPVILIMLNVTISSIWAVGLMAYLGVNLTLVSTVIPVLLIAVGSAYGIHILSHYYDYLAEYDGQIDQVKQEELVLKTVKQLGKPVFLAALTTAVGFGSLASSEIIPIRTFGIFTAIGISTAFIISLFLIPSLLILIFSLQKDSSKLNYQKIDYFESTILKLHKFYSNKRISIIITALIIIIVSIMGLNRIVIDTPLIEMFKENSQIRQADDFINKNFAGTTIMNVMIEGEDVGSLNHPQILKPMADLQNYMSSSFAEVGKMSSIADYIKRMNQVMHYPDEEIAEEERNDQQGVDDGASFYNQEDGVDNNDNASFYQENDEGDTGSFYEESESQSDESSFYEAEPEAEEALEREIMPGPDKDQNLSEYDFMMLLNRALARADRLDITADELVNLLNQEMNFQAANYYEIPHDLEKYGAQREENLQNLISQYLLLYSGSLDDMINDDLEPDKAQILVQLNDPSTIVAGEVREAILNYTEDNFPDGYQTTVSGNAVMAQAANDLIVSSQTRSILISFIVVFLIVAYSFKSLIAGIYGIVPLAFALLINFGLMGYSGIKLDVGTAMVASIAIGIGVDYTIHFLHSYHKERQKSDDLFLVTQNTLTSTGKAIIFNAISVAAGFLVLLFSNFYPLVYLGLLIAVTMFSSSIAALTILPLMLNIFKPKFIQKEV</sequence>
<protein>
    <submittedName>
        <fullName evidence="9">MMPL family transporter</fullName>
    </submittedName>
</protein>
<feature type="transmembrane region" description="Helical" evidence="7">
    <location>
        <begin position="237"/>
        <end position="257"/>
    </location>
</feature>
<evidence type="ECO:0000313" key="10">
    <source>
        <dbReference type="Proteomes" id="UP001199296"/>
    </source>
</evidence>
<keyword evidence="10" id="KW-1185">Reference proteome</keyword>
<comment type="subcellular location">
    <subcellularLocation>
        <location evidence="1">Cell membrane</location>
        <topology evidence="1">Multi-pass membrane protein</topology>
    </subcellularLocation>
</comment>
<keyword evidence="4 7" id="KW-1133">Transmembrane helix</keyword>
<feature type="compositionally biased region" description="Acidic residues" evidence="6">
    <location>
        <begin position="550"/>
        <end position="567"/>
    </location>
</feature>
<feature type="transmembrane region" description="Helical" evidence="7">
    <location>
        <begin position="862"/>
        <end position="888"/>
    </location>
</feature>
<dbReference type="PRINTS" id="PR00702">
    <property type="entry name" value="ACRIFLAVINRP"/>
</dbReference>
<dbReference type="Pfam" id="PF03176">
    <property type="entry name" value="MMPL"/>
    <property type="match status" value="2"/>
</dbReference>
<evidence type="ECO:0000256" key="5">
    <source>
        <dbReference type="ARBA" id="ARBA00023136"/>
    </source>
</evidence>
<dbReference type="PANTHER" id="PTHR33406:SF13">
    <property type="entry name" value="MEMBRANE PROTEIN YDFJ"/>
    <property type="match status" value="1"/>
</dbReference>
<gene>
    <name evidence="9" type="ORF">LJ207_03850</name>
</gene>
<feature type="transmembrane region" description="Helical" evidence="7">
    <location>
        <begin position="742"/>
        <end position="758"/>
    </location>
</feature>
<evidence type="ECO:0000313" key="9">
    <source>
        <dbReference type="EMBL" id="MCC3144454.1"/>
    </source>
</evidence>
<name>A0AAW4WYY2_9FIRM</name>
<evidence type="ECO:0000259" key="8">
    <source>
        <dbReference type="PROSITE" id="PS50156"/>
    </source>
</evidence>
<accession>A0AAW4WYY2</accession>
<feature type="transmembrane region" description="Helical" evidence="7">
    <location>
        <begin position="839"/>
        <end position="856"/>
    </location>
</feature>
<feature type="compositionally biased region" description="Basic and acidic residues" evidence="6">
    <location>
        <begin position="582"/>
        <end position="594"/>
    </location>
</feature>
<dbReference type="InterPro" id="IPR050545">
    <property type="entry name" value="Mycobact_MmpL"/>
</dbReference>
<evidence type="ECO:0000256" key="6">
    <source>
        <dbReference type="SAM" id="MobiDB-lite"/>
    </source>
</evidence>
<dbReference type="PROSITE" id="PS50156">
    <property type="entry name" value="SSD"/>
    <property type="match status" value="2"/>
</dbReference>
<evidence type="ECO:0000256" key="7">
    <source>
        <dbReference type="SAM" id="Phobius"/>
    </source>
</evidence>
<reference evidence="9 10" key="1">
    <citation type="submission" date="2021-10" db="EMBL/GenBank/DDBJ databases">
        <authorList>
            <person name="Grouzdev D.S."/>
            <person name="Pantiukh K.S."/>
            <person name="Krutkina M.S."/>
        </authorList>
    </citation>
    <scope>NUCLEOTIDE SEQUENCE [LARGE SCALE GENOMIC DNA]</scope>
    <source>
        <strain evidence="9 10">Z-7514</strain>
    </source>
</reference>
<dbReference type="Proteomes" id="UP001199296">
    <property type="component" value="Unassembled WGS sequence"/>
</dbReference>
<keyword evidence="5 7" id="KW-0472">Membrane</keyword>
<feature type="transmembrane region" description="Helical" evidence="7">
    <location>
        <begin position="211"/>
        <end position="230"/>
    </location>
</feature>
<proteinExistence type="predicted"/>
<dbReference type="GO" id="GO:0022857">
    <property type="term" value="F:transmembrane transporter activity"/>
    <property type="evidence" value="ECO:0007669"/>
    <property type="project" value="InterPro"/>
</dbReference>
<evidence type="ECO:0000256" key="2">
    <source>
        <dbReference type="ARBA" id="ARBA00022475"/>
    </source>
</evidence>
<keyword evidence="2" id="KW-1003">Cell membrane</keyword>
<keyword evidence="3 7" id="KW-0812">Transmembrane</keyword>
<feature type="transmembrane region" description="Helical" evidence="7">
    <location>
        <begin position="403"/>
        <end position="425"/>
    </location>
</feature>
<evidence type="ECO:0000256" key="1">
    <source>
        <dbReference type="ARBA" id="ARBA00004651"/>
    </source>
</evidence>